<name>A0A4D6KG75_9EURY</name>
<keyword evidence="1" id="KW-0472">Membrane</keyword>
<dbReference type="OMA" id="IWASQER"/>
<accession>A0A4D6KG75</accession>
<gene>
    <name evidence="2" type="ORF">E5139_04455</name>
</gene>
<evidence type="ECO:0000256" key="1">
    <source>
        <dbReference type="SAM" id="Phobius"/>
    </source>
</evidence>
<dbReference type="PANTHER" id="PTHR42200:SF2">
    <property type="entry name" value="ARCHAEAL FLAGELLA-RELATED PROTEIN F"/>
    <property type="match status" value="1"/>
</dbReference>
<reference evidence="2 3" key="2">
    <citation type="submission" date="2019-04" db="EMBL/GenBank/DDBJ databases">
        <authorList>
            <person name="Yang S."/>
            <person name="Wei W."/>
        </authorList>
    </citation>
    <scope>NUCLEOTIDE SEQUENCE [LARGE SCALE GENOMIC DNA]</scope>
    <source>
        <strain evidence="3">ZP60</strain>
    </source>
</reference>
<dbReference type="Pfam" id="PF01917">
    <property type="entry name" value="Flagellin_arch-type"/>
    <property type="match status" value="1"/>
</dbReference>
<dbReference type="GO" id="GO:0005198">
    <property type="term" value="F:structural molecule activity"/>
    <property type="evidence" value="ECO:0007669"/>
    <property type="project" value="InterPro"/>
</dbReference>
<keyword evidence="2" id="KW-0966">Cell projection</keyword>
<keyword evidence="2" id="KW-0282">Flagellum</keyword>
<dbReference type="GeneID" id="42178161"/>
<dbReference type="AlphaFoldDB" id="A0A4D6KG75"/>
<dbReference type="PANTHER" id="PTHR42200">
    <property type="entry name" value="ARCHAEAL FLAGELLA-RELATED PROTEIN F-RELATED"/>
    <property type="match status" value="1"/>
</dbReference>
<protein>
    <submittedName>
        <fullName evidence="2">Flagellin</fullName>
    </submittedName>
</protein>
<feature type="transmembrane region" description="Helical" evidence="1">
    <location>
        <begin position="6"/>
        <end position="23"/>
    </location>
</feature>
<dbReference type="Proteomes" id="UP000297053">
    <property type="component" value="Chromosome"/>
</dbReference>
<evidence type="ECO:0000313" key="2">
    <source>
        <dbReference type="EMBL" id="QCD64923.1"/>
    </source>
</evidence>
<reference evidence="2 3" key="1">
    <citation type="submission" date="2019-04" db="EMBL/GenBank/DDBJ databases">
        <title>Complete genome sequence of Arthrobacter sp. ZXY-2 associated with effective atrazine degradation and salt adaptation.</title>
        <authorList>
            <person name="Zhao X."/>
        </authorList>
    </citation>
    <scope>NUCLEOTIDE SEQUENCE [LARGE SCALE GENOMIC DNA]</scope>
    <source>
        <strain evidence="3">ZP60</strain>
    </source>
</reference>
<evidence type="ECO:0000313" key="3">
    <source>
        <dbReference type="Proteomes" id="UP000297053"/>
    </source>
</evidence>
<organism evidence="2 3">
    <name type="scientific">Halomicrobium mukohataei</name>
    <dbReference type="NCBI Taxonomy" id="57705"/>
    <lineage>
        <taxon>Archaea</taxon>
        <taxon>Methanobacteriati</taxon>
        <taxon>Methanobacteriota</taxon>
        <taxon>Stenosarchaea group</taxon>
        <taxon>Halobacteria</taxon>
        <taxon>Halobacteriales</taxon>
        <taxon>Haloarculaceae</taxon>
        <taxon>Halomicrobium</taxon>
    </lineage>
</organism>
<sequence>MGFSVSGSAAIVFAGMFIAFGMFHTATTNGFERVSEAQEDRTDRTLAQQNTAIDVTSATWNTTSRTLTVAVNNTGSESLAVSDVDLLADNSYQSGYDTSVGGDDDTDLWLPQEQLTITVTALDDDPGRVKVVSGTGVADTATTTEVV</sequence>
<dbReference type="GO" id="GO:0097588">
    <property type="term" value="P:archaeal or bacterial-type flagellum-dependent cell motility"/>
    <property type="evidence" value="ECO:0007669"/>
    <property type="project" value="InterPro"/>
</dbReference>
<dbReference type="RefSeq" id="WP_012807763.1">
    <property type="nucleotide sequence ID" value="NZ_CP039375.1"/>
</dbReference>
<proteinExistence type="predicted"/>
<keyword evidence="2" id="KW-0969">Cilium</keyword>
<dbReference type="EMBL" id="CP039375">
    <property type="protein sequence ID" value="QCD64923.1"/>
    <property type="molecule type" value="Genomic_DNA"/>
</dbReference>
<dbReference type="KEGG" id="halz:E5139_04455"/>
<keyword evidence="1" id="KW-0812">Transmembrane</keyword>
<dbReference type="InterPro" id="IPR002774">
    <property type="entry name" value="Flagellin_arc-type"/>
</dbReference>
<keyword evidence="1" id="KW-1133">Transmembrane helix</keyword>